<proteinExistence type="predicted"/>
<evidence type="ECO:0000313" key="2">
    <source>
        <dbReference type="Proteomes" id="UP001155901"/>
    </source>
</evidence>
<dbReference type="Proteomes" id="UP001155901">
    <property type="component" value="Unassembled WGS sequence"/>
</dbReference>
<protein>
    <submittedName>
        <fullName evidence="1">Uncharacterized protein</fullName>
    </submittedName>
</protein>
<reference evidence="1" key="1">
    <citation type="submission" date="2021-07" db="EMBL/GenBank/DDBJ databases">
        <title>Characterization of violacein-producing bacteria and related species.</title>
        <authorList>
            <person name="Wilson H.S."/>
            <person name="De Leon M.E."/>
        </authorList>
    </citation>
    <scope>NUCLEOTIDE SEQUENCE</scope>
    <source>
        <strain evidence="1">HSC-15S17</strain>
    </source>
</reference>
<accession>A0AA41L1G0</accession>
<gene>
    <name evidence="1" type="ORF">KVP70_07030</name>
</gene>
<dbReference type="AlphaFoldDB" id="A0AA41L1G0"/>
<evidence type="ECO:0000313" key="1">
    <source>
        <dbReference type="EMBL" id="MBV6320683.1"/>
    </source>
</evidence>
<organism evidence="1 2">
    <name type="scientific">Duganella violaceipulchra</name>
    <dbReference type="NCBI Taxonomy" id="2849652"/>
    <lineage>
        <taxon>Bacteria</taxon>
        <taxon>Pseudomonadati</taxon>
        <taxon>Pseudomonadota</taxon>
        <taxon>Betaproteobacteria</taxon>
        <taxon>Burkholderiales</taxon>
        <taxon>Oxalobacteraceae</taxon>
        <taxon>Telluria group</taxon>
        <taxon>Duganella</taxon>
    </lineage>
</organism>
<name>A0AA41L1G0_9BURK</name>
<dbReference type="EMBL" id="JAHTGR010000003">
    <property type="protein sequence ID" value="MBV6320683.1"/>
    <property type="molecule type" value="Genomic_DNA"/>
</dbReference>
<comment type="caution">
    <text evidence="1">The sequence shown here is derived from an EMBL/GenBank/DDBJ whole genome shotgun (WGS) entry which is preliminary data.</text>
</comment>
<sequence>MSEASDLIDITVGSITIRAKKPTAQQMVRARGEGKRAAIALAGVLAEPGVELIFEPGTPIFSVDPQDPNLVIRELDGRTARGYFKNGKFVEVP</sequence>